<sequence length="119" mass="12722">MVDAPAPAVEYLETADFEWTERAFALLERNAIVITPHFVDGIISIVISGSCPRCSHETVERFVDTVITGVDVKRGPADGGDPGDVLEVDVTCRCGVPHDHAPENVAGCGVSFRIALEDS</sequence>
<comment type="caution">
    <text evidence="1">The sequence shown here is derived from an EMBL/GenBank/DDBJ whole genome shotgun (WGS) entry which is preliminary data.</text>
</comment>
<dbReference type="Proteomes" id="UP000637628">
    <property type="component" value="Unassembled WGS sequence"/>
</dbReference>
<protein>
    <submittedName>
        <fullName evidence="1">Uncharacterized protein</fullName>
    </submittedName>
</protein>
<evidence type="ECO:0000313" key="1">
    <source>
        <dbReference type="EMBL" id="GIE04940.1"/>
    </source>
</evidence>
<gene>
    <name evidence="1" type="ORF">Adu01nite_62900</name>
</gene>
<evidence type="ECO:0000313" key="2">
    <source>
        <dbReference type="Proteomes" id="UP000637628"/>
    </source>
</evidence>
<dbReference type="EMBL" id="BOML01000050">
    <property type="protein sequence ID" value="GIE04940.1"/>
    <property type="molecule type" value="Genomic_DNA"/>
</dbReference>
<keyword evidence="2" id="KW-1185">Reference proteome</keyword>
<accession>A0ABQ3Z530</accession>
<dbReference type="RefSeq" id="WP_379135105.1">
    <property type="nucleotide sequence ID" value="NZ_JBHTFU010000001.1"/>
</dbReference>
<organism evidence="1 2">
    <name type="scientific">Paractinoplanes durhamensis</name>
    <dbReference type="NCBI Taxonomy" id="113563"/>
    <lineage>
        <taxon>Bacteria</taxon>
        <taxon>Bacillati</taxon>
        <taxon>Actinomycetota</taxon>
        <taxon>Actinomycetes</taxon>
        <taxon>Micromonosporales</taxon>
        <taxon>Micromonosporaceae</taxon>
        <taxon>Paractinoplanes</taxon>
    </lineage>
</organism>
<name>A0ABQ3Z530_9ACTN</name>
<reference evidence="1 2" key="1">
    <citation type="submission" date="2021-01" db="EMBL/GenBank/DDBJ databases">
        <title>Whole genome shotgun sequence of Actinoplanes durhamensis NBRC 14914.</title>
        <authorList>
            <person name="Komaki H."/>
            <person name="Tamura T."/>
        </authorList>
    </citation>
    <scope>NUCLEOTIDE SEQUENCE [LARGE SCALE GENOMIC DNA]</scope>
    <source>
        <strain evidence="1 2">NBRC 14914</strain>
    </source>
</reference>
<proteinExistence type="predicted"/>